<evidence type="ECO:0000313" key="1">
    <source>
        <dbReference type="EMBL" id="KAJ8684679.1"/>
    </source>
</evidence>
<dbReference type="EMBL" id="CM056741">
    <property type="protein sequence ID" value="KAJ8684679.1"/>
    <property type="molecule type" value="Genomic_DNA"/>
</dbReference>
<accession>A0ACC2PQ02</accession>
<proteinExistence type="predicted"/>
<keyword evidence="2" id="KW-1185">Reference proteome</keyword>
<name>A0ACC2PQ02_9HYME</name>
<reference evidence="1" key="1">
    <citation type="submission" date="2023-04" db="EMBL/GenBank/DDBJ databases">
        <title>A chromosome-level genome assembly of the parasitoid wasp Eretmocerus hayati.</title>
        <authorList>
            <person name="Zhong Y."/>
            <person name="Liu S."/>
            <person name="Liu Y."/>
        </authorList>
    </citation>
    <scope>NUCLEOTIDE SEQUENCE</scope>
    <source>
        <strain evidence="1">ZJU_SS_LIU_2023</strain>
    </source>
</reference>
<organism evidence="1 2">
    <name type="scientific">Eretmocerus hayati</name>
    <dbReference type="NCBI Taxonomy" id="131215"/>
    <lineage>
        <taxon>Eukaryota</taxon>
        <taxon>Metazoa</taxon>
        <taxon>Ecdysozoa</taxon>
        <taxon>Arthropoda</taxon>
        <taxon>Hexapoda</taxon>
        <taxon>Insecta</taxon>
        <taxon>Pterygota</taxon>
        <taxon>Neoptera</taxon>
        <taxon>Endopterygota</taxon>
        <taxon>Hymenoptera</taxon>
        <taxon>Apocrita</taxon>
        <taxon>Proctotrupomorpha</taxon>
        <taxon>Chalcidoidea</taxon>
        <taxon>Aphelinidae</taxon>
        <taxon>Aphelininae</taxon>
        <taxon>Eretmocerus</taxon>
    </lineage>
</organism>
<comment type="caution">
    <text evidence="1">The sequence shown here is derived from an EMBL/GenBank/DDBJ whole genome shotgun (WGS) entry which is preliminary data.</text>
</comment>
<dbReference type="Proteomes" id="UP001239111">
    <property type="component" value="Chromosome 1"/>
</dbReference>
<evidence type="ECO:0000313" key="2">
    <source>
        <dbReference type="Proteomes" id="UP001239111"/>
    </source>
</evidence>
<sequence length="545" mass="61775">MMKFVGALCKGDDVVIILPTMVVREKLRSDPIAPKNATDFKTFWTYKIIRYLCESLAPEESYQRCADVTCKHARGYYSAIIKALGETREGVERKLAQMRIAPVPEKLKSASGIELLDEMSGIKALDENDQNDYKLTKSISTNGKLENPDESPLDELKRTAGDSSEQYSIKRLKEIKKEKGARMSSTSVKRAQQQITISEEKNSPHKFPKNNSPSPRATRKYRKPSQLVSENLSDTLVPNEKRRNRAKQFGRGVLPGGYSSRELRLSLSEKDSQIQNQDQQIAGLEKQLTARSQSKNSEDNIIQDHSVVGDVQENNTPTIGHNQDTSLASNPSVLRPQNEESSLPTRALIERYTRGYQEIQEGQSRPRKRTWVIVADADLYYRTSSGGGYAELSKRYKVFDGDVFLSESVRADPAEWRVMNGLLSIEDEILMLSLIIWNDDLANRTIQPENVNPKDYIDVRGPVLQLEYEKLRLLISILDDLMTSLRPDKEDRVKDPERTCILQKVPTAVTAHARSLCREIRRRLKKKKNTPQPTTSDVDSDNCNA</sequence>
<gene>
    <name evidence="1" type="ORF">QAD02_020472</name>
</gene>
<protein>
    <submittedName>
        <fullName evidence="1">Uncharacterized protein</fullName>
    </submittedName>
</protein>